<feature type="transmembrane region" description="Helical" evidence="2">
    <location>
        <begin position="55"/>
        <end position="75"/>
    </location>
</feature>
<accession>A0A0K6FZL4</accession>
<feature type="transmembrane region" description="Helical" evidence="2">
    <location>
        <begin position="325"/>
        <end position="344"/>
    </location>
</feature>
<keyword evidence="4" id="KW-1185">Reference proteome</keyword>
<organism evidence="3 4">
    <name type="scientific">Rhizoctonia solani</name>
    <dbReference type="NCBI Taxonomy" id="456999"/>
    <lineage>
        <taxon>Eukaryota</taxon>
        <taxon>Fungi</taxon>
        <taxon>Dikarya</taxon>
        <taxon>Basidiomycota</taxon>
        <taxon>Agaricomycotina</taxon>
        <taxon>Agaricomycetes</taxon>
        <taxon>Cantharellales</taxon>
        <taxon>Ceratobasidiaceae</taxon>
        <taxon>Rhizoctonia</taxon>
    </lineage>
</organism>
<dbReference type="AlphaFoldDB" id="A0A0K6FZL4"/>
<sequence length="382" mass="42059">MGIGVRAALYAQIIFAWGMSLKYPETFVKNSRASYMIATGLLVASLIQWKTHDLSILDAVVVSLVTSMMIIFIVVSGTTREAAKSTASQPNQNQSGQDQPSQDQSNQNSAQANTPNANSQAPSTSPPTQTNQPTPPNTQPTTEQPATPESKTLQPRKSITQRFILFCFVNLWGGFCFNLWSDPVHFGLKAEKVKSNCTNDEIAVWLFGVEVQAIDPELRIAALVLVSVLYFVALCSIFFTLENVLEPAIKMLRFIGSLFTAESPKSGSATPQPTASRSLHEDPVINRVHYLLHIFAFGTLSYLLVSTEMTIHRNGGTKMVWSYGQVIALILLLQQLMDVCSTIVEAREERELKRLKEEIELKRIQGEIETPGAPNSQAGARA</sequence>
<feature type="transmembrane region" description="Helical" evidence="2">
    <location>
        <begin position="163"/>
        <end position="180"/>
    </location>
</feature>
<proteinExistence type="predicted"/>
<keyword evidence="2" id="KW-0812">Transmembrane</keyword>
<gene>
    <name evidence="3" type="ORF">RSOLAG22IIIB_04622</name>
</gene>
<evidence type="ECO:0000313" key="3">
    <source>
        <dbReference type="EMBL" id="CUA71407.1"/>
    </source>
</evidence>
<name>A0A0K6FZL4_9AGAM</name>
<keyword evidence="2" id="KW-0472">Membrane</keyword>
<feature type="compositionally biased region" description="Low complexity" evidence="1">
    <location>
        <begin position="88"/>
        <end position="132"/>
    </location>
</feature>
<feature type="transmembrane region" description="Helical" evidence="2">
    <location>
        <begin position="288"/>
        <end position="305"/>
    </location>
</feature>
<feature type="compositionally biased region" description="Low complexity" evidence="1">
    <location>
        <begin position="139"/>
        <end position="150"/>
    </location>
</feature>
<reference evidence="3 4" key="1">
    <citation type="submission" date="2015-07" db="EMBL/GenBank/DDBJ databases">
        <authorList>
            <person name="Noorani M."/>
        </authorList>
    </citation>
    <scope>NUCLEOTIDE SEQUENCE [LARGE SCALE GENOMIC DNA]</scope>
    <source>
        <strain evidence="3">BBA 69670</strain>
    </source>
</reference>
<feature type="transmembrane region" description="Helical" evidence="2">
    <location>
        <begin position="220"/>
        <end position="241"/>
    </location>
</feature>
<dbReference type="Proteomes" id="UP000044841">
    <property type="component" value="Unassembled WGS sequence"/>
</dbReference>
<dbReference type="EMBL" id="CYGV01001234">
    <property type="protein sequence ID" value="CUA71407.1"/>
    <property type="molecule type" value="Genomic_DNA"/>
</dbReference>
<evidence type="ECO:0000313" key="4">
    <source>
        <dbReference type="Proteomes" id="UP000044841"/>
    </source>
</evidence>
<protein>
    <submittedName>
        <fullName evidence="3">Uncharacterized protein</fullName>
    </submittedName>
</protein>
<keyword evidence="2" id="KW-1133">Transmembrane helix</keyword>
<evidence type="ECO:0000256" key="2">
    <source>
        <dbReference type="SAM" id="Phobius"/>
    </source>
</evidence>
<evidence type="ECO:0000256" key="1">
    <source>
        <dbReference type="SAM" id="MobiDB-lite"/>
    </source>
</evidence>
<feature type="region of interest" description="Disordered" evidence="1">
    <location>
        <begin position="84"/>
        <end position="154"/>
    </location>
</feature>